<proteinExistence type="predicted"/>
<dbReference type="EMBL" id="VSSQ01133253">
    <property type="protein sequence ID" value="MPN59354.1"/>
    <property type="molecule type" value="Genomic_DNA"/>
</dbReference>
<reference evidence="1" key="1">
    <citation type="submission" date="2019-08" db="EMBL/GenBank/DDBJ databases">
        <authorList>
            <person name="Kucharzyk K."/>
            <person name="Murdoch R.W."/>
            <person name="Higgins S."/>
            <person name="Loffler F."/>
        </authorList>
    </citation>
    <scope>NUCLEOTIDE SEQUENCE</scope>
</reference>
<name>A0A645JG81_9ZZZZ</name>
<protein>
    <submittedName>
        <fullName evidence="1">Uncharacterized protein</fullName>
    </submittedName>
</protein>
<gene>
    <name evidence="1" type="ORF">SDC9_207075</name>
</gene>
<sequence>MERSPLHRHPDAEQSLRDRWEDELKAAIEAEYRLQRQTLVSLIQWWLRDVWLCKLHPHSETEGEASLLRFPEIAGANLVAQRITDHQALENLQVIEQLQRWLHTNVQEALALEVGLLKLNL</sequence>
<organism evidence="1">
    <name type="scientific">bioreactor metagenome</name>
    <dbReference type="NCBI Taxonomy" id="1076179"/>
    <lineage>
        <taxon>unclassified sequences</taxon>
        <taxon>metagenomes</taxon>
        <taxon>ecological metagenomes</taxon>
    </lineage>
</organism>
<accession>A0A645JG81</accession>
<evidence type="ECO:0000313" key="1">
    <source>
        <dbReference type="EMBL" id="MPN59354.1"/>
    </source>
</evidence>
<dbReference type="AlphaFoldDB" id="A0A645JG81"/>
<comment type="caution">
    <text evidence="1">The sequence shown here is derived from an EMBL/GenBank/DDBJ whole genome shotgun (WGS) entry which is preliminary data.</text>
</comment>